<reference evidence="1 2" key="1">
    <citation type="submission" date="2020-08" db="EMBL/GenBank/DDBJ databases">
        <title>Genomic Encyclopedia of Type Strains, Phase IV (KMG-IV): sequencing the most valuable type-strain genomes for metagenomic binning, comparative biology and taxonomic classification.</title>
        <authorList>
            <person name="Goeker M."/>
        </authorList>
    </citation>
    <scope>NUCLEOTIDE SEQUENCE [LARGE SCALE GENOMIC DNA]</scope>
    <source>
        <strain evidence="1 2">DSM 17455</strain>
    </source>
</reference>
<protein>
    <submittedName>
        <fullName evidence="1">Uncharacterized protein</fullName>
    </submittedName>
</protein>
<dbReference type="EMBL" id="JACJHZ010000018">
    <property type="protein sequence ID" value="MBA9021798.1"/>
    <property type="molecule type" value="Genomic_DNA"/>
</dbReference>
<dbReference type="InterPro" id="IPR046032">
    <property type="entry name" value="DUF5990"/>
</dbReference>
<comment type="caution">
    <text evidence="1">The sequence shown here is derived from an EMBL/GenBank/DDBJ whole genome shotgun (WGS) entry which is preliminary data.</text>
</comment>
<accession>A0ABR6C9X1</accession>
<dbReference type="RefSeq" id="WP_210283817.1">
    <property type="nucleotide sequence ID" value="NZ_JACJHY010000018.1"/>
</dbReference>
<proteinExistence type="predicted"/>
<sequence>MDLDVRMVCERLDREVETRVARTDQSVVNLRIVIEQPVVGVLHSLQAKDGTPLDPKRSREGEALSFDFQIRVGAGPKFFGDQVRPEGPVRRFVYIRIGQLAGEPSSPWSRRMKIDIHDIGQDLLDRAANEGAVIETTVIGTDKDGTPACATVRPTARRIVKQ</sequence>
<dbReference type="Proteomes" id="UP000587524">
    <property type="component" value="Unassembled WGS sequence"/>
</dbReference>
<organism evidence="1 2">
    <name type="scientific">Aminobacter ciceronei</name>
    <dbReference type="NCBI Taxonomy" id="150723"/>
    <lineage>
        <taxon>Bacteria</taxon>
        <taxon>Pseudomonadati</taxon>
        <taxon>Pseudomonadota</taxon>
        <taxon>Alphaproteobacteria</taxon>
        <taxon>Hyphomicrobiales</taxon>
        <taxon>Phyllobacteriaceae</taxon>
        <taxon>Aminobacter</taxon>
    </lineage>
</organism>
<evidence type="ECO:0000313" key="1">
    <source>
        <dbReference type="EMBL" id="MBA9021798.1"/>
    </source>
</evidence>
<evidence type="ECO:0000313" key="2">
    <source>
        <dbReference type="Proteomes" id="UP000587524"/>
    </source>
</evidence>
<keyword evidence="2" id="KW-1185">Reference proteome</keyword>
<name>A0ABR6C9X1_9HYPH</name>
<gene>
    <name evidence="1" type="ORF">HNQ97_003807</name>
</gene>
<dbReference type="Pfam" id="PF19452">
    <property type="entry name" value="DUF5990"/>
    <property type="match status" value="1"/>
</dbReference>